<evidence type="ECO:0000256" key="8">
    <source>
        <dbReference type="ARBA" id="ARBA00025369"/>
    </source>
</evidence>
<dbReference type="Pfam" id="PF02308">
    <property type="entry name" value="MgtC"/>
    <property type="match status" value="1"/>
</dbReference>
<dbReference type="PANTHER" id="PTHR33778">
    <property type="entry name" value="PROTEIN MGTC"/>
    <property type="match status" value="1"/>
</dbReference>
<dbReference type="InterPro" id="IPR003416">
    <property type="entry name" value="MgtC/SapB/SrpB/YhiD_fam"/>
</dbReference>
<dbReference type="PANTHER" id="PTHR33778:SF3">
    <property type="entry name" value="PROTEIN MGTC"/>
    <property type="match status" value="1"/>
</dbReference>
<sequence>MRFLETFHSAAFLDSLMSYASAFALGTLIGAERQYRQRTAGLRTNALVALGAAAFVDLAQRIAGDAEAVRVIAYVVSGIGFLGAGVIMKEGMNVRGLNTAATLWCSGAVGAAAGTDMAAEAALLTFFVIAGNTVLRPLVNAINRIPVRGATVEATYRVSLTSDAQHADRVRDLLVERLEGARYPVADVVLTPRGAQEVELVATLVSTAIDEAELDRATDALLAELGVRHATWEAQTQD</sequence>
<evidence type="ECO:0000256" key="6">
    <source>
        <dbReference type="ARBA" id="ARBA00022989"/>
    </source>
</evidence>
<protein>
    <recommendedName>
        <fullName evidence="3 9">Protein MgtC</fullName>
    </recommendedName>
</protein>
<comment type="subcellular location">
    <subcellularLocation>
        <location evidence="9">Cell inner membrane</location>
        <topology evidence="9">Multi-pass membrane protein</topology>
    </subcellularLocation>
    <subcellularLocation>
        <location evidence="1">Cell membrane</location>
        <topology evidence="1">Multi-pass membrane protein</topology>
    </subcellularLocation>
</comment>
<dbReference type="Proteomes" id="UP001056937">
    <property type="component" value="Chromosome 1"/>
</dbReference>
<keyword evidence="13" id="KW-1185">Reference proteome</keyword>
<evidence type="ECO:0000259" key="11">
    <source>
        <dbReference type="Pfam" id="PF21770"/>
    </source>
</evidence>
<comment type="caution">
    <text evidence="9">Lacks conserved residue(s) required for the propagation of feature annotation.</text>
</comment>
<dbReference type="EMBL" id="CP084930">
    <property type="protein sequence ID" value="USI73136.1"/>
    <property type="molecule type" value="Genomic_DNA"/>
</dbReference>
<feature type="domain" description="MgtC-like C-terminal" evidence="11">
    <location>
        <begin position="156"/>
        <end position="232"/>
    </location>
</feature>
<evidence type="ECO:0000313" key="13">
    <source>
        <dbReference type="Proteomes" id="UP001056937"/>
    </source>
</evidence>
<accession>A0ABY4X893</accession>
<feature type="transmembrane region" description="Helical" evidence="9">
    <location>
        <begin position="71"/>
        <end position="88"/>
    </location>
</feature>
<organism evidence="12 13">
    <name type="scientific">Sphingomonas morindae</name>
    <dbReference type="NCBI Taxonomy" id="1541170"/>
    <lineage>
        <taxon>Bacteria</taxon>
        <taxon>Pseudomonadati</taxon>
        <taxon>Pseudomonadota</taxon>
        <taxon>Alphaproteobacteria</taxon>
        <taxon>Sphingomonadales</taxon>
        <taxon>Sphingomonadaceae</taxon>
        <taxon>Sphingomonas</taxon>
    </lineage>
</organism>
<evidence type="ECO:0000256" key="1">
    <source>
        <dbReference type="ARBA" id="ARBA00004651"/>
    </source>
</evidence>
<evidence type="ECO:0000256" key="9">
    <source>
        <dbReference type="RuleBase" id="RU365041"/>
    </source>
</evidence>
<dbReference type="InterPro" id="IPR049177">
    <property type="entry name" value="MgtC_SapB_SrpB_YhiD_N"/>
</dbReference>
<keyword evidence="9" id="KW-0997">Cell inner membrane</keyword>
<gene>
    <name evidence="12" type="ORF">LHA26_01240</name>
</gene>
<comment type="function">
    <text evidence="8">Virulence factor required for growth in low Mg(2+) medium and for intramacrophage survival. May be involved in regulating membrane potential by activating Na(+)/K(+)-ATPase.</text>
</comment>
<reference evidence="12" key="1">
    <citation type="journal article" date="2022" name="Toxins">
        <title>Genomic Analysis of Sphingopyxis sp. USTB-05 for Biodegrading Cyanobacterial Hepatotoxins.</title>
        <authorList>
            <person name="Liu C."/>
            <person name="Xu Q."/>
            <person name="Zhao Z."/>
            <person name="Zhang H."/>
            <person name="Liu X."/>
            <person name="Yin C."/>
            <person name="Liu Y."/>
            <person name="Yan H."/>
        </authorList>
    </citation>
    <scope>NUCLEOTIDE SEQUENCE</scope>
    <source>
        <strain evidence="12">NBD5</strain>
    </source>
</reference>
<proteinExistence type="inferred from homology"/>
<dbReference type="PRINTS" id="PR01837">
    <property type="entry name" value="MGTCSAPBPROT"/>
</dbReference>
<evidence type="ECO:0000256" key="4">
    <source>
        <dbReference type="ARBA" id="ARBA00022475"/>
    </source>
</evidence>
<keyword evidence="7 9" id="KW-0472">Membrane</keyword>
<keyword evidence="4" id="KW-1003">Cell membrane</keyword>
<evidence type="ECO:0000256" key="5">
    <source>
        <dbReference type="ARBA" id="ARBA00022692"/>
    </source>
</evidence>
<dbReference type="Pfam" id="PF21770">
    <property type="entry name" value="MgtC_SapB_C"/>
    <property type="match status" value="1"/>
</dbReference>
<dbReference type="InterPro" id="IPR048640">
    <property type="entry name" value="MgtC-like_C"/>
</dbReference>
<evidence type="ECO:0000256" key="7">
    <source>
        <dbReference type="ARBA" id="ARBA00023136"/>
    </source>
</evidence>
<feature type="domain" description="MgtC/SapB/SrpB/YhiD N-terminal" evidence="10">
    <location>
        <begin position="21"/>
        <end position="139"/>
    </location>
</feature>
<evidence type="ECO:0000259" key="10">
    <source>
        <dbReference type="Pfam" id="PF02308"/>
    </source>
</evidence>
<evidence type="ECO:0000256" key="2">
    <source>
        <dbReference type="ARBA" id="ARBA00009298"/>
    </source>
</evidence>
<evidence type="ECO:0000313" key="12">
    <source>
        <dbReference type="EMBL" id="USI73136.1"/>
    </source>
</evidence>
<comment type="similarity">
    <text evidence="2 9">Belongs to the MgtC/SapB family.</text>
</comment>
<keyword evidence="5 9" id="KW-0812">Transmembrane</keyword>
<keyword evidence="6 9" id="KW-1133">Transmembrane helix</keyword>
<name>A0ABY4X893_9SPHN</name>
<dbReference type="RefSeq" id="WP_252166948.1">
    <property type="nucleotide sequence ID" value="NZ_CP084930.1"/>
</dbReference>
<feature type="transmembrane region" description="Helical" evidence="9">
    <location>
        <begin position="6"/>
        <end position="28"/>
    </location>
</feature>
<dbReference type="Gene3D" id="3.30.70.260">
    <property type="match status" value="1"/>
</dbReference>
<evidence type="ECO:0000256" key="3">
    <source>
        <dbReference type="ARBA" id="ARBA00013833"/>
    </source>
</evidence>